<dbReference type="GO" id="GO:0015288">
    <property type="term" value="F:porin activity"/>
    <property type="evidence" value="ECO:0007669"/>
    <property type="project" value="TreeGrafter"/>
</dbReference>
<dbReference type="Pfam" id="PF02321">
    <property type="entry name" value="OEP"/>
    <property type="match status" value="2"/>
</dbReference>
<dbReference type="NCBIfam" id="TIGR01844">
    <property type="entry name" value="type_I_sec_TolC"/>
    <property type="match status" value="1"/>
</dbReference>
<feature type="signal peptide" evidence="8">
    <location>
        <begin position="1"/>
        <end position="27"/>
    </location>
</feature>
<dbReference type="InterPro" id="IPR003423">
    <property type="entry name" value="OMP_efflux"/>
</dbReference>
<organism evidence="9 10">
    <name type="scientific">Shewanella pneumatophori</name>
    <dbReference type="NCBI Taxonomy" id="314092"/>
    <lineage>
        <taxon>Bacteria</taxon>
        <taxon>Pseudomonadati</taxon>
        <taxon>Pseudomonadota</taxon>
        <taxon>Gammaproteobacteria</taxon>
        <taxon>Alteromonadales</taxon>
        <taxon>Shewanellaceae</taxon>
        <taxon>Shewanella</taxon>
    </lineage>
</organism>
<dbReference type="GO" id="GO:0015562">
    <property type="term" value="F:efflux transmembrane transporter activity"/>
    <property type="evidence" value="ECO:0007669"/>
    <property type="project" value="InterPro"/>
</dbReference>
<feature type="chain" id="PRO_5040820649" evidence="8">
    <location>
        <begin position="28"/>
        <end position="473"/>
    </location>
</feature>
<evidence type="ECO:0000256" key="2">
    <source>
        <dbReference type="ARBA" id="ARBA00007613"/>
    </source>
</evidence>
<dbReference type="InterPro" id="IPR051906">
    <property type="entry name" value="TolC-like"/>
</dbReference>
<keyword evidence="7" id="KW-0998">Cell outer membrane</keyword>
<dbReference type="GO" id="GO:1990281">
    <property type="term" value="C:efflux pump complex"/>
    <property type="evidence" value="ECO:0007669"/>
    <property type="project" value="TreeGrafter"/>
</dbReference>
<dbReference type="AlphaFoldDB" id="A0A9X2CJM2"/>
<sequence length="473" mass="52892">MDSSKIRQLKRSALALAVSTLIIPASAYSQTLEQAVAHTLDTNPEIRIAFNRFKAREEQVNQAIAGYMPTVDISAGYGWEQTNSPSTRRRAGDGEVDDDGVIELERGEAGFSIKQMLFDGFYTSSEVDRYSFEASAEQWALFAAAEDMALDVVNVYINYIRSEQVLVLAEKNLESHKEIYDQIKQRTDSGLGSTADLSQITGRLARANANVISARNNFYDAKSQFIRVVEQEPEDMIVPVPDADMLPADLSTSIMLAQENHPILKSASSDINAAKNEKDSAQSNYYPKLTLELDGNWNNNLDGEDGISGSGIFQTDVGGHNNDLVAMVRLKYNLFSGGRDLAREKEAAYKIGEAKEIRQRAHRQVVEGANLAWNAYELLTPQKMYIRDHVIAAKDTQVAYSQQFNLGQRSLLDLLDTENELFEARKDYLESEYDEIIAQYRVLNATGQLLDSLRVTRPDVWQGERDYEGGVPQ</sequence>
<evidence type="ECO:0000256" key="4">
    <source>
        <dbReference type="ARBA" id="ARBA00022452"/>
    </source>
</evidence>
<comment type="subcellular location">
    <subcellularLocation>
        <location evidence="1">Cell outer membrane</location>
    </subcellularLocation>
</comment>
<dbReference type="EMBL" id="JAKILB010000022">
    <property type="protein sequence ID" value="MCL1140945.1"/>
    <property type="molecule type" value="Genomic_DNA"/>
</dbReference>
<comment type="similarity">
    <text evidence="2">Belongs to the outer membrane factor (OMF) (TC 1.B.17) family.</text>
</comment>
<keyword evidence="6" id="KW-0472">Membrane</keyword>
<dbReference type="PANTHER" id="PTHR30026:SF22">
    <property type="entry name" value="OUTER MEMBRANE EFFLUX PROTEIN"/>
    <property type="match status" value="1"/>
</dbReference>
<name>A0A9X2CJM2_9GAMM</name>
<comment type="caution">
    <text evidence="9">The sequence shown here is derived from an EMBL/GenBank/DDBJ whole genome shotgun (WGS) entry which is preliminary data.</text>
</comment>
<dbReference type="PANTHER" id="PTHR30026">
    <property type="entry name" value="OUTER MEMBRANE PROTEIN TOLC"/>
    <property type="match status" value="1"/>
</dbReference>
<evidence type="ECO:0000256" key="5">
    <source>
        <dbReference type="ARBA" id="ARBA00022692"/>
    </source>
</evidence>
<evidence type="ECO:0000313" key="10">
    <source>
        <dbReference type="Proteomes" id="UP001139293"/>
    </source>
</evidence>
<protein>
    <submittedName>
        <fullName evidence="9">TolC family outer membrane protein</fullName>
    </submittedName>
</protein>
<keyword evidence="5" id="KW-0812">Transmembrane</keyword>
<dbReference type="Gene3D" id="1.20.1600.10">
    <property type="entry name" value="Outer membrane efflux proteins (OEP)"/>
    <property type="match status" value="1"/>
</dbReference>
<keyword evidence="3" id="KW-0813">Transport</keyword>
<dbReference type="GO" id="GO:0009279">
    <property type="term" value="C:cell outer membrane"/>
    <property type="evidence" value="ECO:0007669"/>
    <property type="project" value="UniProtKB-SubCell"/>
</dbReference>
<evidence type="ECO:0000256" key="7">
    <source>
        <dbReference type="ARBA" id="ARBA00023237"/>
    </source>
</evidence>
<dbReference type="Proteomes" id="UP001139293">
    <property type="component" value="Unassembled WGS sequence"/>
</dbReference>
<evidence type="ECO:0000256" key="1">
    <source>
        <dbReference type="ARBA" id="ARBA00004442"/>
    </source>
</evidence>
<keyword evidence="4" id="KW-1134">Transmembrane beta strand</keyword>
<evidence type="ECO:0000256" key="8">
    <source>
        <dbReference type="SAM" id="SignalP"/>
    </source>
</evidence>
<reference evidence="9" key="1">
    <citation type="submission" date="2022-01" db="EMBL/GenBank/DDBJ databases">
        <title>Whole genome-based taxonomy of the Shewanellaceae.</title>
        <authorList>
            <person name="Martin-Rodriguez A.J."/>
        </authorList>
    </citation>
    <scope>NUCLEOTIDE SEQUENCE</scope>
    <source>
        <strain evidence="9">KCTC 23973</strain>
    </source>
</reference>
<dbReference type="InterPro" id="IPR010130">
    <property type="entry name" value="T1SS_OMP_TolC"/>
</dbReference>
<gene>
    <name evidence="9" type="ORF">L2740_20615</name>
</gene>
<dbReference type="SUPFAM" id="SSF56954">
    <property type="entry name" value="Outer membrane efflux proteins (OEP)"/>
    <property type="match status" value="1"/>
</dbReference>
<evidence type="ECO:0000256" key="6">
    <source>
        <dbReference type="ARBA" id="ARBA00023136"/>
    </source>
</evidence>
<evidence type="ECO:0000256" key="3">
    <source>
        <dbReference type="ARBA" id="ARBA00022448"/>
    </source>
</evidence>
<keyword evidence="10" id="KW-1185">Reference proteome</keyword>
<accession>A0A9X2CJM2</accession>
<dbReference type="RefSeq" id="WP_248951919.1">
    <property type="nucleotide sequence ID" value="NZ_JAKILB010000022.1"/>
</dbReference>
<keyword evidence="8" id="KW-0732">Signal</keyword>
<evidence type="ECO:0000313" key="9">
    <source>
        <dbReference type="EMBL" id="MCL1140945.1"/>
    </source>
</evidence>
<proteinExistence type="inferred from homology"/>